<dbReference type="InterPro" id="IPR017853">
    <property type="entry name" value="GH"/>
</dbReference>
<dbReference type="EMBL" id="AJWY01010219">
    <property type="protein sequence ID" value="EKC56147.1"/>
    <property type="molecule type" value="Genomic_DNA"/>
</dbReference>
<dbReference type="GO" id="GO:0016787">
    <property type="term" value="F:hydrolase activity"/>
    <property type="evidence" value="ECO:0007669"/>
    <property type="project" value="UniProtKB-KW"/>
</dbReference>
<dbReference type="PANTHER" id="PTHR42732:SF1">
    <property type="entry name" value="BETA-MANNOSIDASE"/>
    <property type="match status" value="1"/>
</dbReference>
<organism evidence="1">
    <name type="scientific">human gut metagenome</name>
    <dbReference type="NCBI Taxonomy" id="408170"/>
    <lineage>
        <taxon>unclassified sequences</taxon>
        <taxon>metagenomes</taxon>
        <taxon>organismal metagenomes</taxon>
    </lineage>
</organism>
<dbReference type="AlphaFoldDB" id="K1S657"/>
<dbReference type="InterPro" id="IPR051913">
    <property type="entry name" value="GH2_Domain-Containing"/>
</dbReference>
<dbReference type="Gene3D" id="3.20.20.80">
    <property type="entry name" value="Glycosidases"/>
    <property type="match status" value="1"/>
</dbReference>
<name>K1S657_9ZZZZ</name>
<evidence type="ECO:0000313" key="1">
    <source>
        <dbReference type="EMBL" id="EKC56147.1"/>
    </source>
</evidence>
<gene>
    <name evidence="1" type="ORF">LEA_14979</name>
</gene>
<comment type="caution">
    <text evidence="1">The sequence shown here is derived from an EMBL/GenBank/DDBJ whole genome shotgun (WGS) entry which is preliminary data.</text>
</comment>
<sequence length="172" mass="19913">NTPGWQFWNDAPEFAQRVYSDIRNLVRRDRNHPCVWLWEPILNETWYPADFAKNTLDIVNQEYPYPYCYSGCDSEARGHEVYPVLFTHPANADKDWAIKSLDPKITYFTREWGDNVDDWNSHNSPSRVARNWGEQAMLIQAQHYAAPVILSPVTMYSAVLRANTSAAVCGTR</sequence>
<dbReference type="PANTHER" id="PTHR42732">
    <property type="entry name" value="BETA-GALACTOSIDASE"/>
    <property type="match status" value="1"/>
</dbReference>
<protein>
    <submittedName>
        <fullName evidence="1">Glycoside hydrolase family 2 protein</fullName>
    </submittedName>
</protein>
<keyword evidence="1" id="KW-0378">Hydrolase</keyword>
<accession>K1S657</accession>
<feature type="non-terminal residue" evidence="1">
    <location>
        <position position="1"/>
    </location>
</feature>
<feature type="non-terminal residue" evidence="1">
    <location>
        <position position="172"/>
    </location>
</feature>
<reference evidence="1" key="1">
    <citation type="journal article" date="2013" name="Environ. Microbiol.">
        <title>Microbiota from the distal guts of lean and obese adolescents exhibit partial functional redundancy besides clear differences in community structure.</title>
        <authorList>
            <person name="Ferrer M."/>
            <person name="Ruiz A."/>
            <person name="Lanza F."/>
            <person name="Haange S.B."/>
            <person name="Oberbach A."/>
            <person name="Till H."/>
            <person name="Bargiela R."/>
            <person name="Campoy C."/>
            <person name="Segura M.T."/>
            <person name="Richter M."/>
            <person name="von Bergen M."/>
            <person name="Seifert J."/>
            <person name="Suarez A."/>
        </authorList>
    </citation>
    <scope>NUCLEOTIDE SEQUENCE</scope>
</reference>
<dbReference type="SUPFAM" id="SSF51445">
    <property type="entry name" value="(Trans)glycosidases"/>
    <property type="match status" value="1"/>
</dbReference>
<proteinExistence type="predicted"/>